<sequence>MLPNSPDVFLSGHSGEIIDEHAPSEFVLAPPPRPLVITIPPIVTAPPAPPSTLLRQDTEHSATDSTTVSDLLARSDTLDSALLDGHPYFDTPRPEDKGKGKAAPRNASPGPSASSIVAEDFLLKLGLSRSPEKRWSFSDHVQTRKEVHALALRSAQAHTQINTRVASLQRDLADGLEAITAQIVGLNATMAEQHGTLGTPLPTISPATASALVTGHNGAMAAVREVQGAMQAFDGRITSIETTLLGLDATIGAIHAAVRTLSDNQVAPSPASEHRLGGLEAASLRTETTLAAILTMLANRQPDVVPVTSAKRGIEQVDGTESHARNVRPHIHTAPVTPILPIAPPAVAVAPPPQFVHPAPPPTVTAPPQGGAVQPPSHQYYVATALPPAHPSNQGAHALAPPPAPAPVLNDPTREVLLGPVAWGRNNMGETRALITTVVPAMRSRLTRNYRARWGPDAFTATCCFDSAADAQAFIAAWSAAPCTPPYDTVTARPNA</sequence>
<evidence type="ECO:0000313" key="3">
    <source>
        <dbReference type="Proteomes" id="UP000076154"/>
    </source>
</evidence>
<feature type="region of interest" description="Disordered" evidence="1">
    <location>
        <begin position="47"/>
        <end position="71"/>
    </location>
</feature>
<evidence type="ECO:0000256" key="1">
    <source>
        <dbReference type="SAM" id="MobiDB-lite"/>
    </source>
</evidence>
<dbReference type="InParanoid" id="A0A369J3X0"/>
<proteinExistence type="predicted"/>
<feature type="region of interest" description="Disordered" evidence="1">
    <location>
        <begin position="83"/>
        <end position="113"/>
    </location>
</feature>
<protein>
    <submittedName>
        <fullName evidence="2">Uncharacterized protein</fullName>
    </submittedName>
</protein>
<comment type="caution">
    <text evidence="2">The sequence shown here is derived from an EMBL/GenBank/DDBJ whole genome shotgun (WGS) entry which is preliminary data.</text>
</comment>
<dbReference type="AlphaFoldDB" id="A0A369J3X0"/>
<name>A0A369J3X0_HYPMA</name>
<gene>
    <name evidence="2" type="ORF">Hypma_003734</name>
</gene>
<dbReference type="OrthoDB" id="10678197at2759"/>
<organism evidence="2 3">
    <name type="scientific">Hypsizygus marmoreus</name>
    <name type="common">White beech mushroom</name>
    <name type="synonym">Agaricus marmoreus</name>
    <dbReference type="NCBI Taxonomy" id="39966"/>
    <lineage>
        <taxon>Eukaryota</taxon>
        <taxon>Fungi</taxon>
        <taxon>Dikarya</taxon>
        <taxon>Basidiomycota</taxon>
        <taxon>Agaricomycotina</taxon>
        <taxon>Agaricomycetes</taxon>
        <taxon>Agaricomycetidae</taxon>
        <taxon>Agaricales</taxon>
        <taxon>Tricholomatineae</taxon>
        <taxon>Lyophyllaceae</taxon>
        <taxon>Hypsizygus</taxon>
    </lineage>
</organism>
<dbReference type="Proteomes" id="UP000076154">
    <property type="component" value="Unassembled WGS sequence"/>
</dbReference>
<keyword evidence="3" id="KW-1185">Reference proteome</keyword>
<dbReference type="EMBL" id="LUEZ02000138">
    <property type="protein sequence ID" value="RDB15840.1"/>
    <property type="molecule type" value="Genomic_DNA"/>
</dbReference>
<evidence type="ECO:0000313" key="2">
    <source>
        <dbReference type="EMBL" id="RDB15840.1"/>
    </source>
</evidence>
<reference evidence="2" key="1">
    <citation type="submission" date="2018-04" db="EMBL/GenBank/DDBJ databases">
        <title>Whole genome sequencing of Hypsizygus marmoreus.</title>
        <authorList>
            <person name="Choi I.-G."/>
            <person name="Min B."/>
            <person name="Kim J.-G."/>
            <person name="Kim S."/>
            <person name="Oh Y.-L."/>
            <person name="Kong W.-S."/>
            <person name="Park H."/>
            <person name="Jeong J."/>
            <person name="Song E.-S."/>
        </authorList>
    </citation>
    <scope>NUCLEOTIDE SEQUENCE [LARGE SCALE GENOMIC DNA]</scope>
    <source>
        <strain evidence="2">51987-8</strain>
    </source>
</reference>
<accession>A0A369J3X0</accession>